<protein>
    <recommendedName>
        <fullName evidence="3">DUF4304 domain-containing protein</fullName>
    </recommendedName>
</protein>
<evidence type="ECO:0008006" key="3">
    <source>
        <dbReference type="Google" id="ProtNLM"/>
    </source>
</evidence>
<reference evidence="1" key="1">
    <citation type="submission" date="2021-06" db="EMBL/GenBank/DDBJ databases">
        <authorList>
            <person name="Huq M.A."/>
        </authorList>
    </citation>
    <scope>NUCLEOTIDE SEQUENCE</scope>
    <source>
        <strain evidence="1">MAH-26</strain>
    </source>
</reference>
<sequence length="250" mass="29493">MDAVFDHNKILKKIAKERLTPFGIIQQGKSRTFLYDNGWWIIIIEFQSSSWSKGSYLNIGLDFNFFPREHFAFTYGYREKSFEEVKDEKHFADVINEYCDFAIKKVAELRTKFADVWTASNTFKKQVDKDPWDNFELGILYGLTENLSKAKNHLQKVSNEKCEHNFEFERRKLVLEILTWLGDDETFLIKMKDLITQTRQLKKLSFANLDNLRTKSNNSVASSDFEEKAASVWNKIKRWMAMVNKAHNQT</sequence>
<comment type="caution">
    <text evidence="1">The sequence shown here is derived from an EMBL/GenBank/DDBJ whole genome shotgun (WGS) entry which is preliminary data.</text>
</comment>
<gene>
    <name evidence="1" type="ORF">KTO63_24205</name>
</gene>
<dbReference type="Proteomes" id="UP000812270">
    <property type="component" value="Unassembled WGS sequence"/>
</dbReference>
<dbReference type="AlphaFoldDB" id="A0A9E2SC61"/>
<dbReference type="RefSeq" id="WP_217794557.1">
    <property type="nucleotide sequence ID" value="NZ_JAHSPG010000018.1"/>
</dbReference>
<dbReference type="EMBL" id="JAHSPG010000018">
    <property type="protein sequence ID" value="MBV4360291.1"/>
    <property type="molecule type" value="Genomic_DNA"/>
</dbReference>
<keyword evidence="2" id="KW-1185">Reference proteome</keyword>
<evidence type="ECO:0000313" key="2">
    <source>
        <dbReference type="Proteomes" id="UP000812270"/>
    </source>
</evidence>
<proteinExistence type="predicted"/>
<organism evidence="1 2">
    <name type="scientific">Pinibacter aurantiacus</name>
    <dbReference type="NCBI Taxonomy" id="2851599"/>
    <lineage>
        <taxon>Bacteria</taxon>
        <taxon>Pseudomonadati</taxon>
        <taxon>Bacteroidota</taxon>
        <taxon>Chitinophagia</taxon>
        <taxon>Chitinophagales</taxon>
        <taxon>Chitinophagaceae</taxon>
        <taxon>Pinibacter</taxon>
    </lineage>
</organism>
<accession>A0A9E2SC61</accession>
<name>A0A9E2SC61_9BACT</name>
<evidence type="ECO:0000313" key="1">
    <source>
        <dbReference type="EMBL" id="MBV4360291.1"/>
    </source>
</evidence>